<evidence type="ECO:0000256" key="1">
    <source>
        <dbReference type="SAM" id="Phobius"/>
    </source>
</evidence>
<proteinExistence type="predicted"/>
<gene>
    <name evidence="2" type="ORF">AVEN_41883_1</name>
</gene>
<keyword evidence="1" id="KW-1133">Transmembrane helix</keyword>
<evidence type="ECO:0000313" key="3">
    <source>
        <dbReference type="Proteomes" id="UP000499080"/>
    </source>
</evidence>
<feature type="transmembrane region" description="Helical" evidence="1">
    <location>
        <begin position="48"/>
        <end position="69"/>
    </location>
</feature>
<evidence type="ECO:0000313" key="2">
    <source>
        <dbReference type="EMBL" id="GBL77502.1"/>
    </source>
</evidence>
<dbReference type="EMBL" id="BGPR01000012">
    <property type="protein sequence ID" value="GBL77502.1"/>
    <property type="molecule type" value="Genomic_DNA"/>
</dbReference>
<name>A0A4Y2ACG9_ARAVE</name>
<sequence>MRRGGRTKKKELPFILAEEASGLQEFRDDKIYTRQGCKRGGGILLKPGRLICICVGIFAAISVTIGLYLPSLLPVFVRRPTNRNRSTQRAGGTRTHSLSRRHFLIKAPPASKLGVLEVVMETRGGLTRINSIVWCPEAALSSGGFAAD</sequence>
<organism evidence="2 3">
    <name type="scientific">Araneus ventricosus</name>
    <name type="common">Orbweaver spider</name>
    <name type="synonym">Epeira ventricosa</name>
    <dbReference type="NCBI Taxonomy" id="182803"/>
    <lineage>
        <taxon>Eukaryota</taxon>
        <taxon>Metazoa</taxon>
        <taxon>Ecdysozoa</taxon>
        <taxon>Arthropoda</taxon>
        <taxon>Chelicerata</taxon>
        <taxon>Arachnida</taxon>
        <taxon>Araneae</taxon>
        <taxon>Araneomorphae</taxon>
        <taxon>Entelegynae</taxon>
        <taxon>Araneoidea</taxon>
        <taxon>Araneidae</taxon>
        <taxon>Araneus</taxon>
    </lineage>
</organism>
<protein>
    <submittedName>
        <fullName evidence="2">Uncharacterized protein</fullName>
    </submittedName>
</protein>
<accession>A0A4Y2ACG9</accession>
<keyword evidence="1" id="KW-0812">Transmembrane</keyword>
<comment type="caution">
    <text evidence="2">The sequence shown here is derived from an EMBL/GenBank/DDBJ whole genome shotgun (WGS) entry which is preliminary data.</text>
</comment>
<keyword evidence="3" id="KW-1185">Reference proteome</keyword>
<dbReference type="Proteomes" id="UP000499080">
    <property type="component" value="Unassembled WGS sequence"/>
</dbReference>
<dbReference type="AlphaFoldDB" id="A0A4Y2ACG9"/>
<reference evidence="2 3" key="1">
    <citation type="journal article" date="2019" name="Sci. Rep.">
        <title>Orb-weaving spider Araneus ventricosus genome elucidates the spidroin gene catalogue.</title>
        <authorList>
            <person name="Kono N."/>
            <person name="Nakamura H."/>
            <person name="Ohtoshi R."/>
            <person name="Moran D.A.P."/>
            <person name="Shinohara A."/>
            <person name="Yoshida Y."/>
            <person name="Fujiwara M."/>
            <person name="Mori M."/>
            <person name="Tomita M."/>
            <person name="Arakawa K."/>
        </authorList>
    </citation>
    <scope>NUCLEOTIDE SEQUENCE [LARGE SCALE GENOMIC DNA]</scope>
</reference>
<keyword evidence="1" id="KW-0472">Membrane</keyword>